<dbReference type="InterPro" id="IPR039247">
    <property type="entry name" value="KhpB"/>
</dbReference>
<dbReference type="Pfam" id="PF01424">
    <property type="entry name" value="R3H"/>
    <property type="match status" value="1"/>
</dbReference>
<keyword evidence="3 6" id="KW-0133">Cell shape</keyword>
<evidence type="ECO:0000256" key="6">
    <source>
        <dbReference type="HAMAP-Rule" id="MF_00867"/>
    </source>
</evidence>
<comment type="subcellular location">
    <subcellularLocation>
        <location evidence="6">Cytoplasm</location>
    </subcellularLocation>
</comment>
<organism evidence="8 9">
    <name type="scientific">Thermosipho japonicus</name>
    <dbReference type="NCBI Taxonomy" id="90323"/>
    <lineage>
        <taxon>Bacteria</taxon>
        <taxon>Thermotogati</taxon>
        <taxon>Thermotogota</taxon>
        <taxon>Thermotogae</taxon>
        <taxon>Thermotogales</taxon>
        <taxon>Fervidobacteriaceae</taxon>
        <taxon>Thermosipho</taxon>
    </lineage>
</organism>
<keyword evidence="5 6" id="KW-0961">Cell wall biogenesis/degradation</keyword>
<evidence type="ECO:0000256" key="3">
    <source>
        <dbReference type="ARBA" id="ARBA00022960"/>
    </source>
</evidence>
<keyword evidence="2 6" id="KW-0694">RNA-binding</keyword>
<dbReference type="CDD" id="cd02644">
    <property type="entry name" value="R3H_jag"/>
    <property type="match status" value="1"/>
</dbReference>
<dbReference type="Gene3D" id="3.30.300.20">
    <property type="match status" value="1"/>
</dbReference>
<protein>
    <recommendedName>
        <fullName evidence="6">RNA-binding protein KhpB</fullName>
    </recommendedName>
    <alternativeName>
        <fullName evidence="6">RNA-binding protein EloR</fullName>
    </alternativeName>
</protein>
<dbReference type="InterPro" id="IPR015946">
    <property type="entry name" value="KH_dom-like_a/b"/>
</dbReference>
<sequence length="223" mass="25914">MKKLTITGKSVEEVLAIFEEEMKISKNEYEYLVIDKGSSGFFGFLARDAVVEITIKKEFYERKLEEFLKNIVSYFDSDIKVSVFAKNPRLFIAKIDGEGIGKIIGKHGKGLGALQHIATIFLNRLSDIKITVIIDAGDYREKRKELIKKIVENAVEKISAGVERVELDPMFSFERRLVHEFLKKYPHVHSFSEGVEPYRYVVIERRRNHDNIHARKSRTYNNR</sequence>
<comment type="caution">
    <text evidence="6">Lacks conserved residue(s) required for the propagation of feature annotation.</text>
</comment>
<keyword evidence="9" id="KW-1185">Reference proteome</keyword>
<comment type="domain">
    <text evidence="6">Has an N-terminal Jag-N domain and 2 RNA-binding domains (KH and R3H).</text>
</comment>
<dbReference type="Gene3D" id="3.30.1370.50">
    <property type="entry name" value="R3H-like domain"/>
    <property type="match status" value="1"/>
</dbReference>
<feature type="domain" description="R3H" evidence="7">
    <location>
        <begin position="141"/>
        <end position="207"/>
    </location>
</feature>
<dbReference type="GO" id="GO:0009252">
    <property type="term" value="P:peptidoglycan biosynthetic process"/>
    <property type="evidence" value="ECO:0007669"/>
    <property type="project" value="UniProtKB-UniRule"/>
</dbReference>
<evidence type="ECO:0000256" key="5">
    <source>
        <dbReference type="ARBA" id="ARBA00023316"/>
    </source>
</evidence>
<gene>
    <name evidence="6" type="primary">khpB</name>
    <name evidence="6" type="synonym">eloR</name>
    <name evidence="8" type="ORF">HNP65_000014</name>
</gene>
<comment type="similarity">
    <text evidence="6">Belongs to the KhpB RNA-binding protein family.</text>
</comment>
<dbReference type="Proteomes" id="UP000555828">
    <property type="component" value="Unassembled WGS sequence"/>
</dbReference>
<dbReference type="SMART" id="SM01245">
    <property type="entry name" value="Jag_N"/>
    <property type="match status" value="1"/>
</dbReference>
<dbReference type="PANTHER" id="PTHR35800:SF1">
    <property type="entry name" value="RNA-BINDING PROTEIN KHPB"/>
    <property type="match status" value="1"/>
</dbReference>
<dbReference type="PANTHER" id="PTHR35800">
    <property type="entry name" value="PROTEIN JAG"/>
    <property type="match status" value="1"/>
</dbReference>
<dbReference type="Pfam" id="PF14804">
    <property type="entry name" value="Jag_N"/>
    <property type="match status" value="1"/>
</dbReference>
<accession>A0A841GDI0</accession>
<evidence type="ECO:0000256" key="4">
    <source>
        <dbReference type="ARBA" id="ARBA00023186"/>
    </source>
</evidence>
<dbReference type="SUPFAM" id="SSF82708">
    <property type="entry name" value="R3H domain"/>
    <property type="match status" value="1"/>
</dbReference>
<dbReference type="EMBL" id="JACHEX010000001">
    <property type="protein sequence ID" value="MBB6061592.1"/>
    <property type="molecule type" value="Genomic_DNA"/>
</dbReference>
<reference evidence="8 9" key="1">
    <citation type="submission" date="2020-08" db="EMBL/GenBank/DDBJ databases">
        <title>Genomic Encyclopedia of Type Strains, Phase IV (KMG-IV): sequencing the most valuable type-strain genomes for metagenomic binning, comparative biology and taxonomic classification.</title>
        <authorList>
            <person name="Goeker M."/>
        </authorList>
    </citation>
    <scope>NUCLEOTIDE SEQUENCE [LARGE SCALE GENOMIC DNA]</scope>
    <source>
        <strain evidence="8 9">DSM 13481</strain>
    </source>
</reference>
<evidence type="ECO:0000259" key="7">
    <source>
        <dbReference type="PROSITE" id="PS51061"/>
    </source>
</evidence>
<comment type="function">
    <text evidence="6">A probable RNA chaperone. Forms a complex with KhpA which binds to cellular RNA and controls its expression. Plays a role in peptidoglycan (PG) homeostasis and cell length regulation.</text>
</comment>
<evidence type="ECO:0000313" key="8">
    <source>
        <dbReference type="EMBL" id="MBB6061592.1"/>
    </source>
</evidence>
<dbReference type="InterPro" id="IPR038247">
    <property type="entry name" value="Jag_N_dom_sf"/>
</dbReference>
<evidence type="ECO:0000256" key="2">
    <source>
        <dbReference type="ARBA" id="ARBA00022884"/>
    </source>
</evidence>
<dbReference type="SMART" id="SM00393">
    <property type="entry name" value="R3H"/>
    <property type="match status" value="1"/>
</dbReference>
<dbReference type="InterPro" id="IPR032782">
    <property type="entry name" value="KhpB_N"/>
</dbReference>
<dbReference type="PROSITE" id="PS51061">
    <property type="entry name" value="R3H"/>
    <property type="match status" value="1"/>
</dbReference>
<dbReference type="InterPro" id="IPR036867">
    <property type="entry name" value="R3H_dom_sf"/>
</dbReference>
<dbReference type="NCBIfam" id="NF041568">
    <property type="entry name" value="Jag_EloR"/>
    <property type="match status" value="1"/>
</dbReference>
<dbReference type="GO" id="GO:0003723">
    <property type="term" value="F:RNA binding"/>
    <property type="evidence" value="ECO:0007669"/>
    <property type="project" value="UniProtKB-UniRule"/>
</dbReference>
<dbReference type="AlphaFoldDB" id="A0A841GDI0"/>
<dbReference type="GO" id="GO:0005737">
    <property type="term" value="C:cytoplasm"/>
    <property type="evidence" value="ECO:0007669"/>
    <property type="project" value="UniProtKB-SubCell"/>
</dbReference>
<evidence type="ECO:0000256" key="1">
    <source>
        <dbReference type="ARBA" id="ARBA00022490"/>
    </source>
</evidence>
<dbReference type="GO" id="GO:0071555">
    <property type="term" value="P:cell wall organization"/>
    <property type="evidence" value="ECO:0007669"/>
    <property type="project" value="UniProtKB-KW"/>
</dbReference>
<dbReference type="InterPro" id="IPR001374">
    <property type="entry name" value="R3H_dom"/>
</dbReference>
<proteinExistence type="inferred from homology"/>
<evidence type="ECO:0000313" key="9">
    <source>
        <dbReference type="Proteomes" id="UP000555828"/>
    </source>
</evidence>
<dbReference type="InterPro" id="IPR038008">
    <property type="entry name" value="Jag_KH"/>
</dbReference>
<dbReference type="GO" id="GO:0008360">
    <property type="term" value="P:regulation of cell shape"/>
    <property type="evidence" value="ECO:0007669"/>
    <property type="project" value="UniProtKB-KW"/>
</dbReference>
<dbReference type="HAMAP" id="MF_00867">
    <property type="entry name" value="KhpB"/>
    <property type="match status" value="1"/>
</dbReference>
<dbReference type="InterPro" id="IPR034079">
    <property type="entry name" value="R3H_KhpB"/>
</dbReference>
<dbReference type="Pfam" id="PF13083">
    <property type="entry name" value="KH_KhpA-B"/>
    <property type="match status" value="1"/>
</dbReference>
<comment type="subunit">
    <text evidence="6">Forms a complex with KhpA.</text>
</comment>
<keyword evidence="4 6" id="KW-0143">Chaperone</keyword>
<keyword evidence="1 6" id="KW-0963">Cytoplasm</keyword>
<dbReference type="Gene3D" id="3.30.30.80">
    <property type="entry name" value="probable RNA-binding protein from clostridium symbiosum atcc 14940"/>
    <property type="match status" value="1"/>
</dbReference>
<dbReference type="CDD" id="cd02414">
    <property type="entry name" value="KH-II_Jag"/>
    <property type="match status" value="1"/>
</dbReference>
<comment type="caution">
    <text evidence="8">The sequence shown here is derived from an EMBL/GenBank/DDBJ whole genome shotgun (WGS) entry which is preliminary data.</text>
</comment>
<name>A0A841GDI0_9BACT</name>
<dbReference type="RefSeq" id="WP_184618374.1">
    <property type="nucleotide sequence ID" value="NZ_JACHEX010000001.1"/>
</dbReference>